<comment type="caution">
    <text evidence="3">The sequence shown here is derived from an EMBL/GenBank/DDBJ whole genome shotgun (WGS) entry which is preliminary data.</text>
</comment>
<reference evidence="3 4" key="1">
    <citation type="submission" date="2019-03" db="EMBL/GenBank/DDBJ databases">
        <title>Flavobacterium LB-D12 sp. nov., isolated from arctic soil.</title>
        <authorList>
            <person name="Chaudhary D.K."/>
        </authorList>
    </citation>
    <scope>NUCLEOTIDE SEQUENCE [LARGE SCALE GENOMIC DNA]</scope>
    <source>
        <strain evidence="3 4">LB-D12</strain>
    </source>
</reference>
<dbReference type="Pfam" id="PF04397">
    <property type="entry name" value="LytTR"/>
    <property type="match status" value="1"/>
</dbReference>
<organism evidence="3 4">
    <name type="scientific">Flavobacterium sandaracinum</name>
    <dbReference type="NCBI Taxonomy" id="2541733"/>
    <lineage>
        <taxon>Bacteria</taxon>
        <taxon>Pseudomonadati</taxon>
        <taxon>Bacteroidota</taxon>
        <taxon>Flavobacteriia</taxon>
        <taxon>Flavobacteriales</taxon>
        <taxon>Flavobacteriaceae</taxon>
        <taxon>Flavobacterium</taxon>
    </lineage>
</organism>
<sequence>MLIKTIIVDDDLKSRELIQTFCDLYSDNKIQILDLCNSVDSAIISIEKNKPDLVFLDIDMPGKNGFELVNHFTKIDFEIVFITGHANQFTKAIEISALNYLMKPINPLNIKSIVERFEDKILLSDSINRIEILKNNLKGDKKSIVFPNNDGFTVAEISEIRYCETSNGDGKCKIMLNNESIIVSKSLSTLFLLLPNHTFLKVSASAVINKNFIKSFDSKKFVLMMKNEYQIKVSEKYYTKTSLMNALEN</sequence>
<name>A0A4R5CZ98_9FLAO</name>
<dbReference type="Proteomes" id="UP000294644">
    <property type="component" value="Unassembled WGS sequence"/>
</dbReference>
<dbReference type="InterPro" id="IPR046947">
    <property type="entry name" value="LytR-like"/>
</dbReference>
<dbReference type="PANTHER" id="PTHR37299:SF1">
    <property type="entry name" value="STAGE 0 SPORULATION PROTEIN A HOMOLOG"/>
    <property type="match status" value="1"/>
</dbReference>
<dbReference type="EMBL" id="SMFN01000012">
    <property type="protein sequence ID" value="TDE03305.1"/>
    <property type="molecule type" value="Genomic_DNA"/>
</dbReference>
<gene>
    <name evidence="3" type="ORF">E0F91_10980</name>
</gene>
<proteinExistence type="predicted"/>
<evidence type="ECO:0000313" key="4">
    <source>
        <dbReference type="Proteomes" id="UP000294644"/>
    </source>
</evidence>
<evidence type="ECO:0000256" key="1">
    <source>
        <dbReference type="PROSITE-ProRule" id="PRU00169"/>
    </source>
</evidence>
<dbReference type="OrthoDB" id="2168082at2"/>
<dbReference type="InterPro" id="IPR007492">
    <property type="entry name" value="LytTR_DNA-bd_dom"/>
</dbReference>
<dbReference type="Gene3D" id="2.40.50.1020">
    <property type="entry name" value="LytTr DNA-binding domain"/>
    <property type="match status" value="1"/>
</dbReference>
<dbReference type="InterPro" id="IPR001789">
    <property type="entry name" value="Sig_transdc_resp-reg_receiver"/>
</dbReference>
<keyword evidence="1" id="KW-0597">Phosphoprotein</keyword>
<dbReference type="GO" id="GO:0003677">
    <property type="term" value="F:DNA binding"/>
    <property type="evidence" value="ECO:0007669"/>
    <property type="project" value="InterPro"/>
</dbReference>
<dbReference type="GO" id="GO:0000156">
    <property type="term" value="F:phosphorelay response regulator activity"/>
    <property type="evidence" value="ECO:0007669"/>
    <property type="project" value="InterPro"/>
</dbReference>
<dbReference type="Pfam" id="PF00072">
    <property type="entry name" value="Response_reg"/>
    <property type="match status" value="1"/>
</dbReference>
<feature type="domain" description="Response regulatory" evidence="2">
    <location>
        <begin position="4"/>
        <end position="118"/>
    </location>
</feature>
<dbReference type="RefSeq" id="WP_132066584.1">
    <property type="nucleotide sequence ID" value="NZ_SMFN01000012.1"/>
</dbReference>
<dbReference type="InterPro" id="IPR011006">
    <property type="entry name" value="CheY-like_superfamily"/>
</dbReference>
<evidence type="ECO:0000259" key="2">
    <source>
        <dbReference type="PROSITE" id="PS50110"/>
    </source>
</evidence>
<dbReference type="SMART" id="SM00850">
    <property type="entry name" value="LytTR"/>
    <property type="match status" value="1"/>
</dbReference>
<feature type="modified residue" description="4-aspartylphosphate" evidence="1">
    <location>
        <position position="57"/>
    </location>
</feature>
<protein>
    <submittedName>
        <fullName evidence="3">Response regulator transcription factor</fullName>
    </submittedName>
</protein>
<keyword evidence="4" id="KW-1185">Reference proteome</keyword>
<dbReference type="PANTHER" id="PTHR37299">
    <property type="entry name" value="TRANSCRIPTIONAL REGULATOR-RELATED"/>
    <property type="match status" value="1"/>
</dbReference>
<dbReference type="PROSITE" id="PS50110">
    <property type="entry name" value="RESPONSE_REGULATORY"/>
    <property type="match status" value="1"/>
</dbReference>
<dbReference type="SUPFAM" id="SSF52172">
    <property type="entry name" value="CheY-like"/>
    <property type="match status" value="1"/>
</dbReference>
<dbReference type="SMART" id="SM00448">
    <property type="entry name" value="REC"/>
    <property type="match status" value="1"/>
</dbReference>
<evidence type="ECO:0000313" key="3">
    <source>
        <dbReference type="EMBL" id="TDE03305.1"/>
    </source>
</evidence>
<dbReference type="AlphaFoldDB" id="A0A4R5CZ98"/>
<dbReference type="Gene3D" id="3.40.50.2300">
    <property type="match status" value="1"/>
</dbReference>
<accession>A0A4R5CZ98</accession>